<keyword evidence="9" id="KW-0342">GTP-binding</keyword>
<keyword evidence="5" id="KW-0378">Hydrolase</keyword>
<keyword evidence="15" id="KW-1185">Reference proteome</keyword>
<feature type="region of interest" description="Disordered" evidence="12">
    <location>
        <begin position="432"/>
        <end position="451"/>
    </location>
</feature>
<dbReference type="PROSITE" id="PS51718">
    <property type="entry name" value="G_DYNAMIN_2"/>
    <property type="match status" value="1"/>
</dbReference>
<keyword evidence="2" id="KW-0812">Transmembrane</keyword>
<evidence type="ECO:0000256" key="10">
    <source>
        <dbReference type="ARBA" id="ARBA00023136"/>
    </source>
</evidence>
<evidence type="ECO:0000259" key="13">
    <source>
        <dbReference type="PROSITE" id="PS51718"/>
    </source>
</evidence>
<evidence type="ECO:0000256" key="5">
    <source>
        <dbReference type="ARBA" id="ARBA00022801"/>
    </source>
</evidence>
<evidence type="ECO:0000256" key="6">
    <source>
        <dbReference type="ARBA" id="ARBA00022989"/>
    </source>
</evidence>
<dbReference type="STRING" id="1382522.W6MTQ8"/>
<protein>
    <recommendedName>
        <fullName evidence="13">Dynamin-type G domain-containing protein</fullName>
    </recommendedName>
</protein>
<keyword evidence="6" id="KW-1133">Transmembrane helix</keyword>
<dbReference type="SUPFAM" id="SSF52540">
    <property type="entry name" value="P-loop containing nucleoside triphosphate hydrolases"/>
    <property type="match status" value="1"/>
</dbReference>
<evidence type="ECO:0000256" key="3">
    <source>
        <dbReference type="ARBA" id="ARBA00022741"/>
    </source>
</evidence>
<dbReference type="AlphaFoldDB" id="W6MTQ8"/>
<dbReference type="InterPro" id="IPR030381">
    <property type="entry name" value="G_DYNAMIN_dom"/>
</dbReference>
<keyword evidence="8" id="KW-0496">Mitochondrion</keyword>
<accession>W6MTQ8</accession>
<evidence type="ECO:0000256" key="11">
    <source>
        <dbReference type="ARBA" id="ARBA00048548"/>
    </source>
</evidence>
<dbReference type="InterPro" id="IPR027417">
    <property type="entry name" value="P-loop_NTPase"/>
</dbReference>
<dbReference type="FunFam" id="3.40.50.300:FF:000638">
    <property type="entry name" value="Transmembrane GTPase Fzo1, putative"/>
    <property type="match status" value="1"/>
</dbReference>
<evidence type="ECO:0000256" key="2">
    <source>
        <dbReference type="ARBA" id="ARBA00022692"/>
    </source>
</evidence>
<evidence type="ECO:0000256" key="9">
    <source>
        <dbReference type="ARBA" id="ARBA00023134"/>
    </source>
</evidence>
<dbReference type="GO" id="GO:0003924">
    <property type="term" value="F:GTPase activity"/>
    <property type="evidence" value="ECO:0007669"/>
    <property type="project" value="EnsemblFungi"/>
</dbReference>
<dbReference type="Pfam" id="PF00350">
    <property type="entry name" value="Dynamin_N"/>
    <property type="match status" value="1"/>
</dbReference>
<evidence type="ECO:0000313" key="14">
    <source>
        <dbReference type="EMBL" id="CDK29863.1"/>
    </source>
</evidence>
<dbReference type="GO" id="GO:0160190">
    <property type="term" value="F:peroxisome-mitochondrion membrane tether activity"/>
    <property type="evidence" value="ECO:0007669"/>
    <property type="project" value="EnsemblFungi"/>
</dbReference>
<comment type="subcellular location">
    <subcellularLocation>
        <location evidence="1">Mitochondrion outer membrane</location>
        <topology evidence="1">Multi-pass membrane protein</topology>
    </subcellularLocation>
</comment>
<dbReference type="GO" id="GO:1990626">
    <property type="term" value="P:mitochondrial outer membrane fusion"/>
    <property type="evidence" value="ECO:0007669"/>
    <property type="project" value="EnsemblFungi"/>
</dbReference>
<keyword evidence="4" id="KW-1000">Mitochondrion outer membrane</keyword>
<dbReference type="OrthoDB" id="9984778at2759"/>
<sequence length="843" mass="94767">MSSPGLPHNPEDSDDAVTITPDDEPRYNPTQLIYNRETGLEGSTLLNGETNGLTEGSSSTLANGFPRQSSDLMQSHLQQLQYNEHRISLNRSIGSALGILGELRAENSKRPIFYPTDAEDSSNSKLIGSSSRLALIRQNSLAPAQNLIHKATEIKDVEQFELLTINLKLDQTSGVNAISSLDRTGLASLFNDKVNHVMKHLQALKERIDDTSSKVFVTGDLNSGKSAFCNALLRRRLLPEDQQPCTSVFCEVIDARDNSGVEEVHAVSIGQAYNRRKETSYKIFGLKDLEDLVYRSDLYSILKIYVNDNRPIERSLLKNGVIDISLIDAPGLNLDSYQTTQVFSRQEEIDLVVFVVNAENHFTLSGKEFIASAAHDKNLMFIVVNKFDNIKDQDKCRHKIMDQVHVLSPETYKDASEFVHFVSSADVLEGLPEGGPDGDADGKDDNDPLDYDSPEFDHLEASLRRFILEKRSISKLLPVKTYLGKLYSDLGKLCVINEKLYLQSRDDMLLELNALTPKYEQAVAESTKIHDQIQKVIESTSADVYSFSRNKITNTVNAIKDMPLAQYRGLASLYVFAKETQFLMINELLNSVTDSENYARKRTGLAVDEIRQIGITQVASAKLPNTRFKEEAMFTKKYHNLRKRLNEDISPFDFFDPTFDGFFRAIGLLRGGTSYQLQVWKSSASAMAVYSSTRVLQNGVAVLKNVVSVRDILSVGFFKKVVTPVILTAGALSVAYLVYDMPNAYQRKTARKMSRQVQEEDYQHANSSRIAKECRKVLAYPSRDVMNCLQTSLEETATKKKQITESLKNSDMSYDFYRRLAKMITTQKTQVESFSFEALHSVD</sequence>
<comment type="catalytic activity">
    <reaction evidence="11">
        <text>GTP + H2O = GDP + phosphate + H(+)</text>
        <dbReference type="Rhea" id="RHEA:19669"/>
        <dbReference type="ChEBI" id="CHEBI:15377"/>
        <dbReference type="ChEBI" id="CHEBI:15378"/>
        <dbReference type="ChEBI" id="CHEBI:37565"/>
        <dbReference type="ChEBI" id="CHEBI:43474"/>
        <dbReference type="ChEBI" id="CHEBI:58189"/>
    </reaction>
</comment>
<reference evidence="14" key="2">
    <citation type="submission" date="2014-02" db="EMBL/GenBank/DDBJ databases">
        <title>Complete DNA sequence of /Kuraishia capsulata/ illustrates novel genomic features among budding yeasts (/Saccharomycotina/).</title>
        <authorList>
            <person name="Morales L."/>
            <person name="Noel B."/>
            <person name="Porcel B."/>
            <person name="Marcet-Houben M."/>
            <person name="Hullo M-F."/>
            <person name="Sacerdot C."/>
            <person name="Tekaia F."/>
            <person name="Leh-Louis V."/>
            <person name="Despons L."/>
            <person name="Khanna V."/>
            <person name="Aury J-M."/>
            <person name="Barbe V."/>
            <person name="Couloux A."/>
            <person name="Labadie K."/>
            <person name="Pelletier E."/>
            <person name="Souciet J-L."/>
            <person name="Boekhout T."/>
            <person name="Gabaldon T."/>
            <person name="Wincker P."/>
            <person name="Dujon B."/>
        </authorList>
    </citation>
    <scope>NUCLEOTIDE SEQUENCE</scope>
    <source>
        <strain evidence="14">CBS 1993</strain>
    </source>
</reference>
<evidence type="ECO:0000256" key="7">
    <source>
        <dbReference type="ARBA" id="ARBA00023054"/>
    </source>
</evidence>
<keyword evidence="3" id="KW-0547">Nucleotide-binding</keyword>
<name>W6MTQ8_9ASCO</name>
<dbReference type="PANTHER" id="PTHR10465:SF0">
    <property type="entry name" value="SARCALUMENIN"/>
    <property type="match status" value="1"/>
</dbReference>
<evidence type="ECO:0000256" key="8">
    <source>
        <dbReference type="ARBA" id="ARBA00023128"/>
    </source>
</evidence>
<dbReference type="Gene3D" id="3.40.50.300">
    <property type="entry name" value="P-loop containing nucleotide triphosphate hydrolases"/>
    <property type="match status" value="1"/>
</dbReference>
<dbReference type="GeneID" id="34523234"/>
<dbReference type="HOGENOM" id="CLU_011752_0_0_1"/>
<dbReference type="GO" id="GO:0005741">
    <property type="term" value="C:mitochondrial outer membrane"/>
    <property type="evidence" value="ECO:0007669"/>
    <property type="project" value="UniProtKB-SubCell"/>
</dbReference>
<feature type="region of interest" description="Disordered" evidence="12">
    <location>
        <begin position="1"/>
        <end position="29"/>
    </location>
</feature>
<reference evidence="14" key="1">
    <citation type="submission" date="2013-12" db="EMBL/GenBank/DDBJ databases">
        <authorList>
            <person name="Genoscope - CEA"/>
        </authorList>
    </citation>
    <scope>NUCLEOTIDE SEQUENCE</scope>
    <source>
        <strain evidence="14">CBS 1993</strain>
    </source>
</reference>
<dbReference type="PANTHER" id="PTHR10465">
    <property type="entry name" value="TRANSMEMBRANE GTPASE FZO1"/>
    <property type="match status" value="1"/>
</dbReference>
<dbReference type="GO" id="GO:0005777">
    <property type="term" value="C:peroxisome"/>
    <property type="evidence" value="ECO:0007669"/>
    <property type="project" value="EnsemblFungi"/>
</dbReference>
<keyword evidence="7" id="KW-0175">Coiled coil</keyword>
<dbReference type="EMBL" id="HG793131">
    <property type="protein sequence ID" value="CDK29863.1"/>
    <property type="molecule type" value="Genomic_DNA"/>
</dbReference>
<dbReference type="RefSeq" id="XP_022461846.1">
    <property type="nucleotide sequence ID" value="XM_022603252.1"/>
</dbReference>
<dbReference type="Proteomes" id="UP000019384">
    <property type="component" value="Unassembled WGS sequence"/>
</dbReference>
<feature type="domain" description="Dynamin-type G" evidence="13">
    <location>
        <begin position="209"/>
        <end position="496"/>
    </location>
</feature>
<dbReference type="GO" id="GO:0005525">
    <property type="term" value="F:GTP binding"/>
    <property type="evidence" value="ECO:0007669"/>
    <property type="project" value="UniProtKB-KW"/>
</dbReference>
<dbReference type="InterPro" id="IPR045063">
    <property type="entry name" value="Dynamin_N"/>
</dbReference>
<organism evidence="14 15">
    <name type="scientific">Kuraishia capsulata CBS 1993</name>
    <dbReference type="NCBI Taxonomy" id="1382522"/>
    <lineage>
        <taxon>Eukaryota</taxon>
        <taxon>Fungi</taxon>
        <taxon>Dikarya</taxon>
        <taxon>Ascomycota</taxon>
        <taxon>Saccharomycotina</taxon>
        <taxon>Pichiomycetes</taxon>
        <taxon>Pichiales</taxon>
        <taxon>Pichiaceae</taxon>
        <taxon>Kuraishia</taxon>
    </lineage>
</organism>
<evidence type="ECO:0000256" key="1">
    <source>
        <dbReference type="ARBA" id="ARBA00004374"/>
    </source>
</evidence>
<dbReference type="GO" id="GO:0160189">
    <property type="term" value="C:peroxisomal-mitochondrial contact site"/>
    <property type="evidence" value="ECO:0007669"/>
    <property type="project" value="EnsemblFungi"/>
</dbReference>
<gene>
    <name evidence="14" type="ORF">KUCA_T00005857001</name>
</gene>
<dbReference type="GO" id="GO:1990627">
    <property type="term" value="P:mitochondrial inner membrane fusion"/>
    <property type="evidence" value="ECO:0007669"/>
    <property type="project" value="EnsemblFungi"/>
</dbReference>
<proteinExistence type="predicted"/>
<dbReference type="InterPro" id="IPR027094">
    <property type="entry name" value="Mitofusin_fam"/>
</dbReference>
<evidence type="ECO:0000313" key="15">
    <source>
        <dbReference type="Proteomes" id="UP000019384"/>
    </source>
</evidence>
<evidence type="ECO:0000256" key="4">
    <source>
        <dbReference type="ARBA" id="ARBA00022787"/>
    </source>
</evidence>
<keyword evidence="10" id="KW-0472">Membrane</keyword>
<dbReference type="GO" id="GO:0048312">
    <property type="term" value="P:intracellular distribution of mitochondria"/>
    <property type="evidence" value="ECO:0007669"/>
    <property type="project" value="EnsemblFungi"/>
</dbReference>
<evidence type="ECO:0000256" key="12">
    <source>
        <dbReference type="SAM" id="MobiDB-lite"/>
    </source>
</evidence>